<organism evidence="7 8">
    <name type="scientific">Gordonia pseudamarae</name>
    <dbReference type="NCBI Taxonomy" id="2831662"/>
    <lineage>
        <taxon>Bacteria</taxon>
        <taxon>Bacillati</taxon>
        <taxon>Actinomycetota</taxon>
        <taxon>Actinomycetes</taxon>
        <taxon>Mycobacteriales</taxon>
        <taxon>Gordoniaceae</taxon>
        <taxon>Gordonia</taxon>
    </lineage>
</organism>
<keyword evidence="5" id="KW-0812">Transmembrane</keyword>
<evidence type="ECO:0000313" key="7">
    <source>
        <dbReference type="EMBL" id="QHN37426.1"/>
    </source>
</evidence>
<dbReference type="SUPFAM" id="SSF46689">
    <property type="entry name" value="Homeodomain-like"/>
    <property type="match status" value="1"/>
</dbReference>
<dbReference type="InterPro" id="IPR050109">
    <property type="entry name" value="HTH-type_TetR-like_transc_reg"/>
</dbReference>
<evidence type="ECO:0000256" key="2">
    <source>
        <dbReference type="ARBA" id="ARBA00023125"/>
    </source>
</evidence>
<proteinExistence type="predicted"/>
<evidence type="ECO:0000259" key="6">
    <source>
        <dbReference type="PROSITE" id="PS50977"/>
    </source>
</evidence>
<evidence type="ECO:0000256" key="4">
    <source>
        <dbReference type="PROSITE-ProRule" id="PRU00335"/>
    </source>
</evidence>
<keyword evidence="2 4" id="KW-0238">DNA-binding</keyword>
<gene>
    <name evidence="7" type="ORF">GII31_07760</name>
</gene>
<dbReference type="InterPro" id="IPR054129">
    <property type="entry name" value="DesT_TetR_C"/>
</dbReference>
<dbReference type="Pfam" id="PF00440">
    <property type="entry name" value="TetR_N"/>
    <property type="match status" value="1"/>
</dbReference>
<dbReference type="Pfam" id="PF21943">
    <property type="entry name" value="TetR_C_46"/>
    <property type="match status" value="1"/>
</dbReference>
<dbReference type="RefSeq" id="WP_213250017.1">
    <property type="nucleotide sequence ID" value="NZ_CP045806.1"/>
</dbReference>
<feature type="transmembrane region" description="Helical" evidence="5">
    <location>
        <begin position="172"/>
        <end position="191"/>
    </location>
</feature>
<evidence type="ECO:0000313" key="8">
    <source>
        <dbReference type="Proteomes" id="UP001059836"/>
    </source>
</evidence>
<dbReference type="EMBL" id="CP045809">
    <property type="protein sequence ID" value="QHN37426.1"/>
    <property type="molecule type" value="Genomic_DNA"/>
</dbReference>
<feature type="DNA-binding region" description="H-T-H motif" evidence="4">
    <location>
        <begin position="27"/>
        <end position="46"/>
    </location>
</feature>
<keyword evidence="5" id="KW-0472">Membrane</keyword>
<protein>
    <submittedName>
        <fullName evidence="7">TetR family transcriptional regulator</fullName>
    </submittedName>
</protein>
<evidence type="ECO:0000256" key="1">
    <source>
        <dbReference type="ARBA" id="ARBA00023015"/>
    </source>
</evidence>
<dbReference type="PANTHER" id="PTHR30055:SF174">
    <property type="entry name" value="TRANSCRIPTIONAL REGULATORY PROTEIN (PROBABLY TETR-FAMILY)-RELATED"/>
    <property type="match status" value="1"/>
</dbReference>
<evidence type="ECO:0000256" key="3">
    <source>
        <dbReference type="ARBA" id="ARBA00023163"/>
    </source>
</evidence>
<feature type="domain" description="HTH tetR-type" evidence="6">
    <location>
        <begin position="4"/>
        <end position="64"/>
    </location>
</feature>
<accession>A0ABX6INX6</accession>
<keyword evidence="8" id="KW-1185">Reference proteome</keyword>
<reference evidence="7" key="1">
    <citation type="journal article" date="2021" name="Nat. Microbiol.">
        <title>Cocultivation of an ultrasmall environmental parasitic bacterium with lytic ability against bacteria associated with wastewater foams.</title>
        <authorList>
            <person name="Batinovic S."/>
            <person name="Rose J.J.A."/>
            <person name="Ratcliffe J."/>
            <person name="Seviour R.J."/>
            <person name="Petrovski S."/>
        </authorList>
    </citation>
    <scope>NUCLEOTIDE SEQUENCE</scope>
    <source>
        <strain evidence="7">CON9</strain>
    </source>
</reference>
<dbReference type="Gene3D" id="1.10.357.10">
    <property type="entry name" value="Tetracycline Repressor, domain 2"/>
    <property type="match status" value="1"/>
</dbReference>
<name>A0ABX6INX6_9ACTN</name>
<sequence length="192" mass="20772">MSPKARREQLIELGLTMTRECPIEEVSIDAIADAAGVSRALLFHYFDSKQDFVVALAQAQADQMLACTEPDPTLDDPIEMLEKAMGAFIDYVSDNRIAYMAVIRGASSSDPAMRAVFDSTRAAMAERIFTHVPALGVEVTPIVRLAVHGWIAFVEETAINWFTTQDITRDELVALVTAALPALAAGAALTAT</sequence>
<dbReference type="PROSITE" id="PS50977">
    <property type="entry name" value="HTH_TETR_2"/>
    <property type="match status" value="1"/>
</dbReference>
<dbReference type="PANTHER" id="PTHR30055">
    <property type="entry name" value="HTH-TYPE TRANSCRIPTIONAL REGULATOR RUTR"/>
    <property type="match status" value="1"/>
</dbReference>
<keyword evidence="1" id="KW-0805">Transcription regulation</keyword>
<keyword evidence="5" id="KW-1133">Transmembrane helix</keyword>
<keyword evidence="3" id="KW-0804">Transcription</keyword>
<dbReference type="InterPro" id="IPR001647">
    <property type="entry name" value="HTH_TetR"/>
</dbReference>
<dbReference type="Proteomes" id="UP001059836">
    <property type="component" value="Chromosome"/>
</dbReference>
<evidence type="ECO:0000256" key="5">
    <source>
        <dbReference type="SAM" id="Phobius"/>
    </source>
</evidence>
<dbReference type="InterPro" id="IPR009057">
    <property type="entry name" value="Homeodomain-like_sf"/>
</dbReference>